<evidence type="ECO:0000313" key="2">
    <source>
        <dbReference type="Proteomes" id="UP000020467"/>
    </source>
</evidence>
<protein>
    <submittedName>
        <fullName evidence="1">Uncharacterized protein</fullName>
    </submittedName>
</protein>
<dbReference type="AlphaFoldDB" id="A0A010QFD1"/>
<accession>A0A010QFD1</accession>
<organism evidence="1 2">
    <name type="scientific">Colletotrichum fioriniae PJ7</name>
    <dbReference type="NCBI Taxonomy" id="1445577"/>
    <lineage>
        <taxon>Eukaryota</taxon>
        <taxon>Fungi</taxon>
        <taxon>Dikarya</taxon>
        <taxon>Ascomycota</taxon>
        <taxon>Pezizomycotina</taxon>
        <taxon>Sordariomycetes</taxon>
        <taxon>Hypocreomycetidae</taxon>
        <taxon>Glomerellales</taxon>
        <taxon>Glomerellaceae</taxon>
        <taxon>Colletotrichum</taxon>
        <taxon>Colletotrichum acutatum species complex</taxon>
    </lineage>
</organism>
<comment type="caution">
    <text evidence="1">The sequence shown here is derived from an EMBL/GenBank/DDBJ whole genome shotgun (WGS) entry which is preliminary data.</text>
</comment>
<dbReference type="HOGENOM" id="CLU_1124436_0_0_1"/>
<dbReference type="Proteomes" id="UP000020467">
    <property type="component" value="Unassembled WGS sequence"/>
</dbReference>
<proteinExistence type="predicted"/>
<sequence length="247" mass="28167">MLPVRQSERRQGTRPWVLYTELIKTPPPSVQHMSPNPSKRMVHRKSASPRFFALVKNILMPGSFRVFRRELSCKPPQLVELRPLCLLASATFAGRIIQCGPDLVGVCLFRDYLDRQTAVIRTIFVMWQVPALPPASQSSSFSHLSPPSLCISHNSTRRWDAQHLVQITAPFFCLHGADFYEAQLRAETKQFRHRSRVPHLLLHAFMFFARLRVMTSRIIREPFSSSPDSLAAASHVPNVCLIALRTD</sequence>
<reference evidence="1 2" key="1">
    <citation type="submission" date="2014-02" db="EMBL/GenBank/DDBJ databases">
        <title>The genome sequence of Colletotrichum fioriniae PJ7.</title>
        <authorList>
            <person name="Baroncelli R."/>
            <person name="Thon M.R."/>
        </authorList>
    </citation>
    <scope>NUCLEOTIDE SEQUENCE [LARGE SCALE GENOMIC DNA]</scope>
    <source>
        <strain evidence="1 2">PJ7</strain>
    </source>
</reference>
<dbReference type="KEGG" id="cfj:CFIO01_07086"/>
<dbReference type="EMBL" id="JARH01000900">
    <property type="protein sequence ID" value="EXF75450.1"/>
    <property type="molecule type" value="Genomic_DNA"/>
</dbReference>
<evidence type="ECO:0000313" key="1">
    <source>
        <dbReference type="EMBL" id="EXF75450.1"/>
    </source>
</evidence>
<gene>
    <name evidence="1" type="ORF">CFIO01_07086</name>
</gene>
<name>A0A010QFD1_9PEZI</name>
<keyword evidence="2" id="KW-1185">Reference proteome</keyword>